<proteinExistence type="predicted"/>
<keyword evidence="2" id="KW-1185">Reference proteome</keyword>
<dbReference type="Proteomes" id="UP000005697">
    <property type="component" value="Unassembled WGS sequence"/>
</dbReference>
<evidence type="ECO:0000313" key="2">
    <source>
        <dbReference type="Proteomes" id="UP000005697"/>
    </source>
</evidence>
<name>F0F379_9BACT</name>
<dbReference type="AlphaFoldDB" id="F0F379"/>
<reference evidence="1 2" key="1">
    <citation type="submission" date="2011-01" db="EMBL/GenBank/DDBJ databases">
        <authorList>
            <person name="Muzny D."/>
            <person name="Qin X."/>
            <person name="Deng J."/>
            <person name="Jiang H."/>
            <person name="Liu Y."/>
            <person name="Qu J."/>
            <person name="Song X.-Z."/>
            <person name="Zhang L."/>
            <person name="Thornton R."/>
            <person name="Coyle M."/>
            <person name="Francisco L."/>
            <person name="Jackson L."/>
            <person name="Javaid M."/>
            <person name="Korchina V."/>
            <person name="Kovar C."/>
            <person name="Mata R."/>
            <person name="Mathew T."/>
            <person name="Ngo R."/>
            <person name="Nguyen L."/>
            <person name="Nguyen N."/>
            <person name="Okwuonu G."/>
            <person name="Ongeri F."/>
            <person name="Pham C."/>
            <person name="Simmons D."/>
            <person name="Wilczek-Boney K."/>
            <person name="Hale W."/>
            <person name="Jakkamsetti A."/>
            <person name="Pham P."/>
            <person name="Ruth R."/>
            <person name="San Lucas F."/>
            <person name="Warren J."/>
            <person name="Zhang J."/>
            <person name="Zhao Z."/>
            <person name="Zhou C."/>
            <person name="Zhu D."/>
            <person name="Lee S."/>
            <person name="Bess C."/>
            <person name="Blankenburg K."/>
            <person name="Forbes L."/>
            <person name="Fu Q."/>
            <person name="Gubbala S."/>
            <person name="Hirani K."/>
            <person name="Jayaseelan J.C."/>
            <person name="Lara F."/>
            <person name="Munidasa M."/>
            <person name="Palculict T."/>
            <person name="Patil S."/>
            <person name="Pu L.-L."/>
            <person name="Saada N."/>
            <person name="Tang L."/>
            <person name="Weissenberger G."/>
            <person name="Zhu Y."/>
            <person name="Hemphill L."/>
            <person name="Shang Y."/>
            <person name="Youmans B."/>
            <person name="Ayvaz T."/>
            <person name="Ross M."/>
            <person name="Santibanez J."/>
            <person name="Aqrawi P."/>
            <person name="Gross S."/>
            <person name="Joshi V."/>
            <person name="Fowler G."/>
            <person name="Nazareth L."/>
            <person name="Reid J."/>
            <person name="Worley K."/>
            <person name="Petrosino J."/>
            <person name="Highlander S."/>
            <person name="Gibbs R."/>
        </authorList>
    </citation>
    <scope>NUCLEOTIDE SEQUENCE [LARGE SCALE GENOMIC DNA]</scope>
    <source>
        <strain evidence="1 2">DSM 16608</strain>
    </source>
</reference>
<accession>F0F379</accession>
<gene>
    <name evidence="1" type="ORF">HMPREF9141_0045</name>
</gene>
<organism evidence="1 2">
    <name type="scientific">Prevotella multiformis DSM 16608</name>
    <dbReference type="NCBI Taxonomy" id="888743"/>
    <lineage>
        <taxon>Bacteria</taxon>
        <taxon>Pseudomonadati</taxon>
        <taxon>Bacteroidota</taxon>
        <taxon>Bacteroidia</taxon>
        <taxon>Bacteroidales</taxon>
        <taxon>Prevotellaceae</taxon>
        <taxon>Prevotella</taxon>
    </lineage>
</organism>
<protein>
    <submittedName>
        <fullName evidence="1">Uncharacterized protein</fullName>
    </submittedName>
</protein>
<dbReference type="HOGENOM" id="CLU_2882159_0_0_10"/>
<dbReference type="STRING" id="888743.HMPREF9141_0045"/>
<evidence type="ECO:0000313" key="1">
    <source>
        <dbReference type="EMBL" id="EGC21295.1"/>
    </source>
</evidence>
<comment type="caution">
    <text evidence="1">The sequence shown here is derived from an EMBL/GenBank/DDBJ whole genome shotgun (WGS) entry which is preliminary data.</text>
</comment>
<dbReference type="EMBL" id="AEWX01000001">
    <property type="protein sequence ID" value="EGC21295.1"/>
    <property type="molecule type" value="Genomic_DNA"/>
</dbReference>
<sequence length="63" mass="6929">MNLPLQSVLSDGERPMPHLLPCRPGLMGRLKVLYICSRPDGIFPGWKQPSEPLEKAGCIATGR</sequence>